<dbReference type="PROSITE" id="PS50887">
    <property type="entry name" value="GGDEF"/>
    <property type="match status" value="1"/>
</dbReference>
<organism evidence="1 2">
    <name type="scientific">Prauserella marina</name>
    <dbReference type="NCBI Taxonomy" id="530584"/>
    <lineage>
        <taxon>Bacteria</taxon>
        <taxon>Bacillati</taxon>
        <taxon>Actinomycetota</taxon>
        <taxon>Actinomycetes</taxon>
        <taxon>Pseudonocardiales</taxon>
        <taxon>Pseudonocardiaceae</taxon>
        <taxon>Prauserella</taxon>
    </lineage>
</organism>
<protein>
    <submittedName>
        <fullName evidence="1">PAS domain S-box-containing protein/diguanylate cyclase (GGDEF) domain-containing protein</fullName>
    </submittedName>
</protein>
<dbReference type="Proteomes" id="UP000199494">
    <property type="component" value="Unassembled WGS sequence"/>
</dbReference>
<dbReference type="InterPro" id="IPR029787">
    <property type="entry name" value="Nucleotide_cyclase"/>
</dbReference>
<dbReference type="Gene3D" id="3.30.450.20">
    <property type="entry name" value="PAS domain"/>
    <property type="match status" value="1"/>
</dbReference>
<dbReference type="Pfam" id="PF00990">
    <property type="entry name" value="GGDEF"/>
    <property type="match status" value="1"/>
</dbReference>
<keyword evidence="2" id="KW-1185">Reference proteome</keyword>
<dbReference type="CDD" id="cd01949">
    <property type="entry name" value="GGDEF"/>
    <property type="match status" value="1"/>
</dbReference>
<dbReference type="AlphaFoldDB" id="A0A1G6VA13"/>
<dbReference type="InterPro" id="IPR000160">
    <property type="entry name" value="GGDEF_dom"/>
</dbReference>
<dbReference type="SUPFAM" id="SSF141868">
    <property type="entry name" value="EAL domain-like"/>
    <property type="match status" value="1"/>
</dbReference>
<dbReference type="CDD" id="cd01948">
    <property type="entry name" value="EAL"/>
    <property type="match status" value="1"/>
</dbReference>
<dbReference type="OrthoDB" id="23692at2"/>
<dbReference type="NCBIfam" id="TIGR00254">
    <property type="entry name" value="GGDEF"/>
    <property type="match status" value="1"/>
</dbReference>
<dbReference type="SMART" id="SM00091">
    <property type="entry name" value="PAS"/>
    <property type="match status" value="1"/>
</dbReference>
<dbReference type="CDD" id="cd00130">
    <property type="entry name" value="PAS"/>
    <property type="match status" value="1"/>
</dbReference>
<dbReference type="SMART" id="SM00267">
    <property type="entry name" value="GGDEF"/>
    <property type="match status" value="1"/>
</dbReference>
<evidence type="ECO:0000313" key="1">
    <source>
        <dbReference type="EMBL" id="SDD50432.1"/>
    </source>
</evidence>
<dbReference type="PANTHER" id="PTHR44757">
    <property type="entry name" value="DIGUANYLATE CYCLASE DGCP"/>
    <property type="match status" value="1"/>
</dbReference>
<evidence type="ECO:0000313" key="2">
    <source>
        <dbReference type="Proteomes" id="UP000199494"/>
    </source>
</evidence>
<dbReference type="STRING" id="530584.SAMN05421630_109134"/>
<dbReference type="NCBIfam" id="TIGR00229">
    <property type="entry name" value="sensory_box"/>
    <property type="match status" value="1"/>
</dbReference>
<dbReference type="SUPFAM" id="SSF55073">
    <property type="entry name" value="Nucleotide cyclase"/>
    <property type="match status" value="1"/>
</dbReference>
<dbReference type="Gene3D" id="3.30.70.270">
    <property type="match status" value="1"/>
</dbReference>
<dbReference type="PANTHER" id="PTHR44757:SF2">
    <property type="entry name" value="BIOFILM ARCHITECTURE MAINTENANCE PROTEIN MBAA"/>
    <property type="match status" value="1"/>
</dbReference>
<dbReference type="EMBL" id="FMZE01000009">
    <property type="protein sequence ID" value="SDD50432.1"/>
    <property type="molecule type" value="Genomic_DNA"/>
</dbReference>
<dbReference type="SMART" id="SM00052">
    <property type="entry name" value="EAL"/>
    <property type="match status" value="1"/>
</dbReference>
<dbReference type="Pfam" id="PF00563">
    <property type="entry name" value="EAL"/>
    <property type="match status" value="1"/>
</dbReference>
<sequence length="619" mass="65148">MSEPGATPGMAAIAGRWAAQLTGDNGVPVPAAELERALLAVAEEARAAAVAAKDAAELRLATLYSASPFGVALVDQDGRVLDVNPAFTKLLGHTIDDLAGTDIGTLGATPKDTTALHTGFAELRATGTTRQREQLDLEHALDGPLRTYVTIAGLPGNSGEALHPILIVEDVSELSLLRDALRRQNVQDPLTGLPNKSSFVNKLETSLAQPDDDQIALVYFDVDGFKVINDGLGPGAGDQVLRHVAGRLADVFAPSGAFVARLSGDGFAVLMRGDLTSADVVDLVEETMTELAEPCYVDGKGIGVSVSVGIVVQAANGGTTQEDLHRAAEITLHRAKESGRAQWMLFEAGLDTRDRRRYGIGAVIGGALENGEFELEYQPTVKLDGSNEIAVVNAGLRWNHPEHGMLSGEEFYPLADTTGMTLGLGRWLLTKAMSDAARWQAEFPSAPDLCVRLPTRLAIDPNLVGIVRDELKRTGLPPKKLRICTDSAALVDPRGEVLETITVLAELDVKIALAVAGGADLELVNTHKLPVGFVILSGPHVEALAGEGEQAEGARKHLGALLERAGELGITRIGAEGVLTAEHADRLRELGIVAGRGDLFGNAAGGSGITELIRSSRAT</sequence>
<dbReference type="InterPro" id="IPR035965">
    <property type="entry name" value="PAS-like_dom_sf"/>
</dbReference>
<dbReference type="Pfam" id="PF13426">
    <property type="entry name" value="PAS_9"/>
    <property type="match status" value="1"/>
</dbReference>
<dbReference type="InterPro" id="IPR043128">
    <property type="entry name" value="Rev_trsase/Diguanyl_cyclase"/>
</dbReference>
<proteinExistence type="predicted"/>
<accession>A0A1G6VA13</accession>
<dbReference type="SUPFAM" id="SSF55785">
    <property type="entry name" value="PYP-like sensor domain (PAS domain)"/>
    <property type="match status" value="1"/>
</dbReference>
<dbReference type="Gene3D" id="3.20.20.450">
    <property type="entry name" value="EAL domain"/>
    <property type="match status" value="1"/>
</dbReference>
<reference evidence="1 2" key="1">
    <citation type="submission" date="2016-10" db="EMBL/GenBank/DDBJ databases">
        <authorList>
            <person name="de Groot N.N."/>
        </authorList>
    </citation>
    <scope>NUCLEOTIDE SEQUENCE [LARGE SCALE GENOMIC DNA]</scope>
    <source>
        <strain evidence="1 2">CGMCC 4.5506</strain>
    </source>
</reference>
<dbReference type="InterPro" id="IPR001633">
    <property type="entry name" value="EAL_dom"/>
</dbReference>
<gene>
    <name evidence="1" type="ORF">SAMN05421630_109134</name>
</gene>
<dbReference type="InterPro" id="IPR052155">
    <property type="entry name" value="Biofilm_reg_signaling"/>
</dbReference>
<dbReference type="RefSeq" id="WP_091808186.1">
    <property type="nucleotide sequence ID" value="NZ_CP016353.1"/>
</dbReference>
<dbReference type="InterPro" id="IPR000014">
    <property type="entry name" value="PAS"/>
</dbReference>
<dbReference type="InterPro" id="IPR035919">
    <property type="entry name" value="EAL_sf"/>
</dbReference>
<name>A0A1G6VA13_9PSEU</name>
<dbReference type="PROSITE" id="PS50883">
    <property type="entry name" value="EAL"/>
    <property type="match status" value="1"/>
</dbReference>
<dbReference type="PROSITE" id="PS50112">
    <property type="entry name" value="PAS"/>
    <property type="match status" value="1"/>
</dbReference>